<protein>
    <submittedName>
        <fullName evidence="1">Uncharacterized protein</fullName>
    </submittedName>
</protein>
<reference evidence="1" key="1">
    <citation type="journal article" date="2014" name="Int. J. Syst. Evol. Microbiol.">
        <title>Complete genome sequence of Corynebacterium casei LMG S-19264T (=DSM 44701T), isolated from a smear-ripened cheese.</title>
        <authorList>
            <consortium name="US DOE Joint Genome Institute (JGI-PGF)"/>
            <person name="Walter F."/>
            <person name="Albersmeier A."/>
            <person name="Kalinowski J."/>
            <person name="Ruckert C."/>
        </authorList>
    </citation>
    <scope>NUCLEOTIDE SEQUENCE</scope>
    <source>
        <strain evidence="1">CGMCC 1.15447</strain>
    </source>
</reference>
<dbReference type="Proteomes" id="UP000648801">
    <property type="component" value="Unassembled WGS sequence"/>
</dbReference>
<dbReference type="EMBL" id="BMJB01000001">
    <property type="protein sequence ID" value="GGA68907.1"/>
    <property type="molecule type" value="Genomic_DNA"/>
</dbReference>
<dbReference type="AlphaFoldDB" id="A0A916W575"/>
<proteinExistence type="predicted"/>
<sequence>MAIEKTFAEVFMTLTNVSLVGAGWVEKTSNSKSEMRGSLHCAARYYRAAPVEMT</sequence>
<keyword evidence="2" id="KW-1185">Reference proteome</keyword>
<name>A0A916W575_9BACT</name>
<reference evidence="1" key="2">
    <citation type="submission" date="2020-09" db="EMBL/GenBank/DDBJ databases">
        <authorList>
            <person name="Sun Q."/>
            <person name="Zhou Y."/>
        </authorList>
    </citation>
    <scope>NUCLEOTIDE SEQUENCE</scope>
    <source>
        <strain evidence="1">CGMCC 1.15447</strain>
    </source>
</reference>
<organism evidence="1 2">
    <name type="scientific">Edaphobacter acidisoli</name>
    <dbReference type="NCBI Taxonomy" id="2040573"/>
    <lineage>
        <taxon>Bacteria</taxon>
        <taxon>Pseudomonadati</taxon>
        <taxon>Acidobacteriota</taxon>
        <taxon>Terriglobia</taxon>
        <taxon>Terriglobales</taxon>
        <taxon>Acidobacteriaceae</taxon>
        <taxon>Edaphobacter</taxon>
    </lineage>
</organism>
<comment type="caution">
    <text evidence="1">The sequence shown here is derived from an EMBL/GenBank/DDBJ whole genome shotgun (WGS) entry which is preliminary data.</text>
</comment>
<gene>
    <name evidence="1" type="ORF">GCM10011507_20460</name>
</gene>
<evidence type="ECO:0000313" key="1">
    <source>
        <dbReference type="EMBL" id="GGA68907.1"/>
    </source>
</evidence>
<accession>A0A916W575</accession>
<evidence type="ECO:0000313" key="2">
    <source>
        <dbReference type="Proteomes" id="UP000648801"/>
    </source>
</evidence>